<dbReference type="AlphaFoldDB" id="A0A4Y2ECS2"/>
<proteinExistence type="predicted"/>
<gene>
    <name evidence="1" type="ORF">AVEN_175876_1</name>
</gene>
<keyword evidence="2" id="KW-1185">Reference proteome</keyword>
<dbReference type="EMBL" id="BGPR01000568">
    <property type="protein sequence ID" value="GBM26721.1"/>
    <property type="molecule type" value="Genomic_DNA"/>
</dbReference>
<dbReference type="Proteomes" id="UP000499080">
    <property type="component" value="Unassembled WGS sequence"/>
</dbReference>
<accession>A0A4Y2ECS2</accession>
<organism evidence="1 2">
    <name type="scientific">Araneus ventricosus</name>
    <name type="common">Orbweaver spider</name>
    <name type="synonym">Epeira ventricosa</name>
    <dbReference type="NCBI Taxonomy" id="182803"/>
    <lineage>
        <taxon>Eukaryota</taxon>
        <taxon>Metazoa</taxon>
        <taxon>Ecdysozoa</taxon>
        <taxon>Arthropoda</taxon>
        <taxon>Chelicerata</taxon>
        <taxon>Arachnida</taxon>
        <taxon>Araneae</taxon>
        <taxon>Araneomorphae</taxon>
        <taxon>Entelegynae</taxon>
        <taxon>Araneoidea</taxon>
        <taxon>Araneidae</taxon>
        <taxon>Araneus</taxon>
    </lineage>
</organism>
<evidence type="ECO:0000313" key="1">
    <source>
        <dbReference type="EMBL" id="GBM26721.1"/>
    </source>
</evidence>
<protein>
    <submittedName>
        <fullName evidence="1">Uncharacterized protein</fullName>
    </submittedName>
</protein>
<comment type="caution">
    <text evidence="1">The sequence shown here is derived from an EMBL/GenBank/DDBJ whole genome shotgun (WGS) entry which is preliminary data.</text>
</comment>
<reference evidence="1 2" key="1">
    <citation type="journal article" date="2019" name="Sci. Rep.">
        <title>Orb-weaving spider Araneus ventricosus genome elucidates the spidroin gene catalogue.</title>
        <authorList>
            <person name="Kono N."/>
            <person name="Nakamura H."/>
            <person name="Ohtoshi R."/>
            <person name="Moran D.A.P."/>
            <person name="Shinohara A."/>
            <person name="Yoshida Y."/>
            <person name="Fujiwara M."/>
            <person name="Mori M."/>
            <person name="Tomita M."/>
            <person name="Arakawa K."/>
        </authorList>
    </citation>
    <scope>NUCLEOTIDE SEQUENCE [LARGE SCALE GENOMIC DNA]</scope>
</reference>
<sequence length="88" mass="10090">MSECTRRKVGQKKNSCIDRFHKPTFSLKKVNTRSWRKLQFYQSCLRANSSSQTGEMKSAIVEVMIRGMRSRPPRIPTSNHLSACSAAR</sequence>
<evidence type="ECO:0000313" key="2">
    <source>
        <dbReference type="Proteomes" id="UP000499080"/>
    </source>
</evidence>
<name>A0A4Y2ECS2_ARAVE</name>